<dbReference type="Proteomes" id="UP000019063">
    <property type="component" value="Unassembled WGS sequence"/>
</dbReference>
<accession>W4HJ07</accession>
<dbReference type="GO" id="GO:0016787">
    <property type="term" value="F:hydrolase activity"/>
    <property type="evidence" value="ECO:0007669"/>
    <property type="project" value="UniProtKB-KW"/>
</dbReference>
<dbReference type="InterPro" id="IPR029058">
    <property type="entry name" value="AB_hydrolase_fold"/>
</dbReference>
<dbReference type="eggNOG" id="COG3509">
    <property type="taxonomic scope" value="Bacteria"/>
</dbReference>
<evidence type="ECO:0000256" key="1">
    <source>
        <dbReference type="ARBA" id="ARBA00022729"/>
    </source>
</evidence>
<sequence>MNDHFATAMRRALEQTRAGDPHGATSVLQAALSGQAPDAAPCCGPCAEAAEKTAHRGATGPRSGLGLGGGLDLSSLPGLGGGLGLGLGRQAGMPGATAARAPVPEGATVETRQHSGAEGSRSYRLFVPSERQTPLQGVVLMLHGCTQGVEDFAVGTRMDVAAEAAGFVVAYPEQTGRHNAQSCWNWFRPEDQARTGGEAALLADLGQALAEEFSCEGRVFAAGLSAGGAMAAILGESHPDVFRATGVHSGLPAGAARDVVSAFAAMRGEGSSGRAATGPVIVFHGSADRTVAPANGSAIVGGHGIERTESGNGRTWTRLVTDDGSELWRVEGAGHAWFGGDPAGSYADPKGPDASTEMLRFFAERVQA</sequence>
<dbReference type="SUPFAM" id="SSF53474">
    <property type="entry name" value="alpha/beta-Hydrolases"/>
    <property type="match status" value="1"/>
</dbReference>
<dbReference type="STRING" id="1379903.ATO8_11794"/>
<organism evidence="4 5">
    <name type="scientific">Roseivivax marinus</name>
    <dbReference type="NCBI Taxonomy" id="1379903"/>
    <lineage>
        <taxon>Bacteria</taxon>
        <taxon>Pseudomonadati</taxon>
        <taxon>Pseudomonadota</taxon>
        <taxon>Alphaproteobacteria</taxon>
        <taxon>Rhodobacterales</taxon>
        <taxon>Roseobacteraceae</taxon>
        <taxon>Roseivivax</taxon>
    </lineage>
</organism>
<proteinExistence type="predicted"/>
<dbReference type="PATRIC" id="fig|1317118.6.peg.2430"/>
<keyword evidence="2" id="KW-0378">Hydrolase</keyword>
<dbReference type="InterPro" id="IPR010126">
    <property type="entry name" value="Esterase_phb"/>
</dbReference>
<dbReference type="PANTHER" id="PTHR43037:SF1">
    <property type="entry name" value="BLL1128 PROTEIN"/>
    <property type="match status" value="1"/>
</dbReference>
<dbReference type="Gene3D" id="3.40.50.1820">
    <property type="entry name" value="alpha/beta hydrolase"/>
    <property type="match status" value="1"/>
</dbReference>
<protein>
    <submittedName>
        <fullName evidence="4">Poly(3-hydroxyalkanoate) depolymerase C</fullName>
    </submittedName>
</protein>
<feature type="region of interest" description="Disordered" evidence="3">
    <location>
        <begin position="92"/>
        <end position="122"/>
    </location>
</feature>
<dbReference type="Pfam" id="PF10503">
    <property type="entry name" value="Esterase_PHB"/>
    <property type="match status" value="1"/>
</dbReference>
<dbReference type="EMBL" id="AQQW01000006">
    <property type="protein sequence ID" value="ETW12699.1"/>
    <property type="molecule type" value="Genomic_DNA"/>
</dbReference>
<keyword evidence="5" id="KW-1185">Reference proteome</keyword>
<reference evidence="4 5" key="1">
    <citation type="journal article" date="2014" name="Antonie Van Leeuwenhoek">
        <title>Roseivivax atlanticus sp. nov., isolated from surface seawater of the Atlantic Ocean.</title>
        <authorList>
            <person name="Li G."/>
            <person name="Lai Q."/>
            <person name="Liu X."/>
            <person name="Sun F."/>
            <person name="Shao Z."/>
        </authorList>
    </citation>
    <scope>NUCLEOTIDE SEQUENCE [LARGE SCALE GENOMIC DNA]</scope>
    <source>
        <strain evidence="4 5">22II-s10s</strain>
    </source>
</reference>
<dbReference type="AlphaFoldDB" id="W4HJ07"/>
<comment type="caution">
    <text evidence="4">The sequence shown here is derived from an EMBL/GenBank/DDBJ whole genome shotgun (WGS) entry which is preliminary data.</text>
</comment>
<name>W4HJ07_9RHOB</name>
<dbReference type="NCBIfam" id="TIGR01840">
    <property type="entry name" value="esterase_phb"/>
    <property type="match status" value="1"/>
</dbReference>
<evidence type="ECO:0000313" key="4">
    <source>
        <dbReference type="EMBL" id="ETW12699.1"/>
    </source>
</evidence>
<evidence type="ECO:0000256" key="3">
    <source>
        <dbReference type="SAM" id="MobiDB-lite"/>
    </source>
</evidence>
<dbReference type="PANTHER" id="PTHR43037">
    <property type="entry name" value="UNNAMED PRODUCT-RELATED"/>
    <property type="match status" value="1"/>
</dbReference>
<dbReference type="RefSeq" id="WP_043844693.1">
    <property type="nucleotide sequence ID" value="NZ_AQQW01000006.1"/>
</dbReference>
<dbReference type="InterPro" id="IPR050955">
    <property type="entry name" value="Plant_Biomass_Hydrol_Est"/>
</dbReference>
<keyword evidence="1" id="KW-0732">Signal</keyword>
<evidence type="ECO:0000313" key="5">
    <source>
        <dbReference type="Proteomes" id="UP000019063"/>
    </source>
</evidence>
<dbReference type="GO" id="GO:0005576">
    <property type="term" value="C:extracellular region"/>
    <property type="evidence" value="ECO:0007669"/>
    <property type="project" value="InterPro"/>
</dbReference>
<evidence type="ECO:0000256" key="2">
    <source>
        <dbReference type="ARBA" id="ARBA00022801"/>
    </source>
</evidence>
<gene>
    <name evidence="4" type="ORF">ATO8_11794</name>
</gene>